<feature type="compositionally biased region" description="Basic and acidic residues" evidence="1">
    <location>
        <begin position="225"/>
        <end position="247"/>
    </location>
</feature>
<accession>A0A8I6TGS0</accession>
<feature type="compositionally biased region" description="Basic and acidic residues" evidence="1">
    <location>
        <begin position="1184"/>
        <end position="1193"/>
    </location>
</feature>
<keyword evidence="2" id="KW-1133">Transmembrane helix</keyword>
<feature type="compositionally biased region" description="Basic and acidic residues" evidence="1">
    <location>
        <begin position="262"/>
        <end position="274"/>
    </location>
</feature>
<feature type="compositionally biased region" description="Basic and acidic residues" evidence="1">
    <location>
        <begin position="1053"/>
        <end position="1067"/>
    </location>
</feature>
<feature type="region of interest" description="Disordered" evidence="1">
    <location>
        <begin position="751"/>
        <end position="774"/>
    </location>
</feature>
<feature type="compositionally biased region" description="Low complexity" evidence="1">
    <location>
        <begin position="1142"/>
        <end position="1156"/>
    </location>
</feature>
<feature type="transmembrane region" description="Helical" evidence="2">
    <location>
        <begin position="25"/>
        <end position="42"/>
    </location>
</feature>
<keyword evidence="2" id="KW-0812">Transmembrane</keyword>
<evidence type="ECO:0000256" key="2">
    <source>
        <dbReference type="SAM" id="Phobius"/>
    </source>
</evidence>
<protein>
    <submittedName>
        <fullName evidence="3">Uncharacterized protein</fullName>
    </submittedName>
</protein>
<gene>
    <name evidence="3" type="primary">106670728</name>
</gene>
<feature type="region of interest" description="Disordered" evidence="1">
    <location>
        <begin position="1142"/>
        <end position="1193"/>
    </location>
</feature>
<feature type="region of interest" description="Disordered" evidence="1">
    <location>
        <begin position="197"/>
        <end position="275"/>
    </location>
</feature>
<reference evidence="3" key="1">
    <citation type="submission" date="2022-01" db="UniProtKB">
        <authorList>
            <consortium name="EnsemblMetazoa"/>
        </authorList>
    </citation>
    <scope>IDENTIFICATION</scope>
</reference>
<dbReference type="Proteomes" id="UP000494040">
    <property type="component" value="Unassembled WGS sequence"/>
</dbReference>
<evidence type="ECO:0000256" key="1">
    <source>
        <dbReference type="SAM" id="MobiDB-lite"/>
    </source>
</evidence>
<feature type="compositionally biased region" description="Polar residues" evidence="1">
    <location>
        <begin position="1157"/>
        <end position="1167"/>
    </location>
</feature>
<feature type="compositionally biased region" description="Basic and acidic residues" evidence="1">
    <location>
        <begin position="482"/>
        <end position="492"/>
    </location>
</feature>
<feature type="compositionally biased region" description="Basic and acidic residues" evidence="1">
    <location>
        <begin position="753"/>
        <end position="770"/>
    </location>
</feature>
<evidence type="ECO:0000313" key="3">
    <source>
        <dbReference type="EnsemblMetazoa" id="XP_014256784.1"/>
    </source>
</evidence>
<feature type="compositionally biased region" description="Polar residues" evidence="1">
    <location>
        <begin position="400"/>
        <end position="443"/>
    </location>
</feature>
<name>A0A8I6TGS0_CIMLE</name>
<sequence>MFCNTECPEYQTPCVKHICQLQPPLPYLLYIMNIIGLIIYFIPNKGKSKYSSGPEESHIKTRVNEDIVYDRGKHQKRSVGKLEMDECEEEMDEPSMVKTKNKDFTKYKLGMSEKVNSYYKYDEEKSDGCSSVSYEKKSDEGSIISYEKKSDECSSYSYEKKSSDSSSFSYEKTGIECDESYIREKSYYASDDFRIQQTDECTESPRKQQFSYSYGEERKRKRLVKDKNKGRSELRKENCNKRPEMKIYIETGSNEYPPAFGDENKISRSSRPEPKVTIIKSPSVVLQESINIPNEKVESRKNSARSKASIVTHFSAQMNELDEQIKGKMEKLNSYSPQGEEERLTSIGRTGKLNSHISLHDEVVKIPSKCIISQLKPPFPSEDQDSDGVLEKGPSFVTTKKITIQSENSQTRYSRTFSPENSQTRYSRTFSPENSPTRYSRTISPEKDISTEELGNQREKTISSEDGNKRSVKSVNIQILEEVHQRPSDRPQTKFHPSVISPTESPTKLSFERPSATKKLSQKSSKTSVSVNSMILVDSLEALALTKLITNELNHAIKKEDTDKLSYCQKPSKDSVVQRSEVELLVMPRELLKLRKKIETKLNAIIREGGPKCAYIKELKKFFPYSSDNKAIFPCNINYGRSNKILCQRLFHRLLRKLRKKYDEVQKSNFLSKINAHVGGFVFVKRNDKNDQFQNIARQSNALENQSKVEKKREDLFVKKSNEGRRGNAYYQNYFERQRYKQHLCPEVVNKGESGRREDSEAKAVSDGKNKPTTSFNIKKELTQKGLKSSLVEEQTLQCDDGFSENEDNDYKVTSVIKKLYNNGHPTYHTSPTDDMSCAKRVLKLKVIAEDLKRIHSDLDENLQNLRKFIGERPHVIAQNAGDYVKELCKNGVNKELSRNVLKDRYTPLFSSKNPKFEDASTPKSAALSDFRQNTLIRKDFPQYSTSQNGRLSKANRYFAKTKPRSYKFKGNLHMKHIRDSKRKTTLKMLIWKHLFQEVMRETFKNSSVKTLLSVLNQNRAEKQRSGKRKKRKSIVNEKSSIPAKSPTTKTMKSSDDVIKPEPFAKPEEVKIKPSTSTSETFMIEEIEKCSNKYSESSQIKTSESAHSVLPYEGKNVKELNSNKLSEQEFKEVYTPLETTKVNSSVSKSTSITNSSQDKLGSNSLEDCSNGKDTKDSWTSVVSQEEKIDSDNRQELKRSLTEVLDLLIRPCPGRTGSQKDLSTFNSENSNENTTYLANDTYKMIDSIYSLTPKMISTGSQDDTGAITNMASWKNAFDIVLQYSASSKEINLVEEESIDDHLESDLL</sequence>
<organism evidence="3 4">
    <name type="scientific">Cimex lectularius</name>
    <name type="common">Bed bug</name>
    <name type="synonym">Acanthia lectularia</name>
    <dbReference type="NCBI Taxonomy" id="79782"/>
    <lineage>
        <taxon>Eukaryota</taxon>
        <taxon>Metazoa</taxon>
        <taxon>Ecdysozoa</taxon>
        <taxon>Arthropoda</taxon>
        <taxon>Hexapoda</taxon>
        <taxon>Insecta</taxon>
        <taxon>Pterygota</taxon>
        <taxon>Neoptera</taxon>
        <taxon>Paraneoptera</taxon>
        <taxon>Hemiptera</taxon>
        <taxon>Heteroptera</taxon>
        <taxon>Panheteroptera</taxon>
        <taxon>Cimicomorpha</taxon>
        <taxon>Cimicidae</taxon>
        <taxon>Cimex</taxon>
    </lineage>
</organism>
<feature type="compositionally biased region" description="Basic and acidic residues" evidence="1">
    <location>
        <begin position="444"/>
        <end position="469"/>
    </location>
</feature>
<proteinExistence type="predicted"/>
<dbReference type="EnsemblMetazoa" id="XM_014401298.2">
    <property type="protein sequence ID" value="XP_014256784.1"/>
    <property type="gene ID" value="LOC106670728"/>
</dbReference>
<feature type="region of interest" description="Disordered" evidence="1">
    <location>
        <begin position="482"/>
        <end position="524"/>
    </location>
</feature>
<keyword evidence="2" id="KW-0472">Membrane</keyword>
<keyword evidence="4" id="KW-1185">Reference proteome</keyword>
<dbReference type="KEGG" id="clec:106670728"/>
<feature type="region of interest" description="Disordered" evidence="1">
    <location>
        <begin position="1020"/>
        <end position="1067"/>
    </location>
</feature>
<feature type="region of interest" description="Disordered" evidence="1">
    <location>
        <begin position="400"/>
        <end position="470"/>
    </location>
</feature>
<evidence type="ECO:0000313" key="4">
    <source>
        <dbReference type="Proteomes" id="UP000494040"/>
    </source>
</evidence>